<evidence type="ECO:0000259" key="11">
    <source>
        <dbReference type="Pfam" id="PF12804"/>
    </source>
</evidence>
<protein>
    <recommendedName>
        <fullName evidence="6">Bifunctional IPC transferase and DIPP synthase</fullName>
        <ecNumber evidence="4">2.7.7.74</ecNumber>
        <ecNumber evidence="5">2.7.8.34</ecNumber>
    </recommendedName>
</protein>
<dbReference type="EC" id="2.7.7.74" evidence="4"/>
<comment type="similarity">
    <text evidence="3">In the N-terminal section; belongs to the MobA family.</text>
</comment>
<evidence type="ECO:0000256" key="2">
    <source>
        <dbReference type="ARBA" id="ARBA00006982"/>
    </source>
</evidence>
<dbReference type="Proteomes" id="UP000318065">
    <property type="component" value="Chromosome"/>
</dbReference>
<proteinExistence type="inferred from homology"/>
<organism evidence="12 13">
    <name type="scientific">Rubrobacter xylanophilus</name>
    <dbReference type="NCBI Taxonomy" id="49319"/>
    <lineage>
        <taxon>Bacteria</taxon>
        <taxon>Bacillati</taxon>
        <taxon>Actinomycetota</taxon>
        <taxon>Rubrobacteria</taxon>
        <taxon>Rubrobacterales</taxon>
        <taxon>Rubrobacteraceae</taxon>
        <taxon>Rubrobacter</taxon>
    </lineage>
</organism>
<dbReference type="RefSeq" id="WP_143526785.1">
    <property type="nucleotide sequence ID" value="NZ_AP019791.1"/>
</dbReference>
<dbReference type="OrthoDB" id="9803871at2"/>
<evidence type="ECO:0000256" key="10">
    <source>
        <dbReference type="RuleBase" id="RU003750"/>
    </source>
</evidence>
<comment type="similarity">
    <text evidence="2">In the C-terminal section; belongs to the CDP-alcohol phosphatidyltransferase class-I family.</text>
</comment>
<keyword evidence="13" id="KW-1185">Reference proteome</keyword>
<dbReference type="PROSITE" id="PS00379">
    <property type="entry name" value="CDP_ALCOHOL_P_TRANSF"/>
    <property type="match status" value="1"/>
</dbReference>
<evidence type="ECO:0000256" key="6">
    <source>
        <dbReference type="ARBA" id="ARBA00018322"/>
    </source>
</evidence>
<reference evidence="12" key="1">
    <citation type="journal article" date="2019" name="Microbiol. Resour. Announc.">
        <title>Complete Genome Sequence of Rubrobacter xylanophilus Strain AA3-22, Isolated from Arima Onsen in Japan.</title>
        <authorList>
            <person name="Tomariguchi N."/>
            <person name="Miyazaki K."/>
        </authorList>
    </citation>
    <scope>NUCLEOTIDE SEQUENCE [LARGE SCALE GENOMIC DNA]</scope>
    <source>
        <strain evidence="12">AA3-22</strain>
    </source>
</reference>
<dbReference type="PANTHER" id="PTHR43584">
    <property type="entry name" value="NUCLEOTIDYL TRANSFERASE"/>
    <property type="match status" value="1"/>
</dbReference>
<dbReference type="Pfam" id="PF01066">
    <property type="entry name" value="CDP-OH_P_transf"/>
    <property type="match status" value="1"/>
</dbReference>
<accession>A0A510HK06</accession>
<sequence>MPETERRGDSVGAAVLAAGFGERLRECGCPKPLARVAGLTLLERTVRTLRAGGLDGEIAVVVGHRGEEVTGYCKERGLPVRVVENPDYPRGNGTSVLAAMRFLPERFVVAMVDHVHTPDSVRRLLGCEGDFVAAVDTRPVYADPGEATRVRIEDGRVVDFGKKLPEYDGLDAGLFLCSRSALGRLREAAGQERLSWNDLKRAWLASGGEVVACDLAGAPWTDVDTPRDLRLSEEMVLGWAASGNDGPISRHINRRISRRITRRLLDAPLSPDQVSLLSFALAALGAGLLAAGRLRLGGVLVQLASVVDGCDGELARARVESSPRGAVFDATLDRWADALIISGLALGAGTRRAAVAGYPALAGALLVSYTRARWEAALGRMPSRFTGLGATRDVRLAVLALGGMLRAPVAALLATGILGNAEALRRLLALKKERT</sequence>
<evidence type="ECO:0000256" key="8">
    <source>
        <dbReference type="ARBA" id="ARBA00022695"/>
    </source>
</evidence>
<dbReference type="InterPro" id="IPR025877">
    <property type="entry name" value="MobA-like_NTP_Trfase"/>
</dbReference>
<dbReference type="InterPro" id="IPR050065">
    <property type="entry name" value="GlmU-like"/>
</dbReference>
<evidence type="ECO:0000256" key="3">
    <source>
        <dbReference type="ARBA" id="ARBA00007897"/>
    </source>
</evidence>
<dbReference type="GO" id="GO:0016020">
    <property type="term" value="C:membrane"/>
    <property type="evidence" value="ECO:0007669"/>
    <property type="project" value="InterPro"/>
</dbReference>
<evidence type="ECO:0000256" key="5">
    <source>
        <dbReference type="ARBA" id="ARBA00013268"/>
    </source>
</evidence>
<comment type="catalytic activity">
    <reaction evidence="9">
        <text>CDP-1L-myo-inositol + 1D-myo-inositol 3-phosphate = bis(1L-myo-inositol) 3,1'-phosphate 1-phosphate + CMP + H(+)</text>
        <dbReference type="Rhea" id="RHEA:31327"/>
        <dbReference type="ChEBI" id="CHEBI:15378"/>
        <dbReference type="ChEBI" id="CHEBI:58401"/>
        <dbReference type="ChEBI" id="CHEBI:60377"/>
        <dbReference type="ChEBI" id="CHEBI:62573"/>
        <dbReference type="ChEBI" id="CHEBI:62576"/>
        <dbReference type="EC" id="2.7.8.34"/>
    </reaction>
</comment>
<gene>
    <name evidence="12" type="ORF">RxyAA322_05210</name>
</gene>
<dbReference type="InterPro" id="IPR048254">
    <property type="entry name" value="CDP_ALCOHOL_P_TRANSF_CS"/>
</dbReference>
<dbReference type="PANTHER" id="PTHR43584:SF8">
    <property type="entry name" value="N-ACETYLMURAMATE ALPHA-1-PHOSPHATE URIDYLYLTRANSFERASE"/>
    <property type="match status" value="1"/>
</dbReference>
<dbReference type="EMBL" id="AP019791">
    <property type="protein sequence ID" value="BBL78667.1"/>
    <property type="molecule type" value="Genomic_DNA"/>
</dbReference>
<comment type="similarity">
    <text evidence="10">Belongs to the CDP-alcohol phosphatidyltransferase class-I family.</text>
</comment>
<dbReference type="InterPro" id="IPR043130">
    <property type="entry name" value="CDP-OH_PTrfase_TM_dom"/>
</dbReference>
<dbReference type="InterPro" id="IPR000462">
    <property type="entry name" value="CDP-OH_P_trans"/>
</dbReference>
<evidence type="ECO:0000313" key="12">
    <source>
        <dbReference type="EMBL" id="BBL78667.1"/>
    </source>
</evidence>
<name>A0A510HK06_9ACTN</name>
<keyword evidence="7 10" id="KW-0808">Transferase</keyword>
<dbReference type="GO" id="GO:0016780">
    <property type="term" value="F:phosphotransferase activity, for other substituted phosphate groups"/>
    <property type="evidence" value="ECO:0007669"/>
    <property type="project" value="InterPro"/>
</dbReference>
<dbReference type="EC" id="2.7.8.34" evidence="5"/>
<comment type="catalytic activity">
    <reaction evidence="1">
        <text>1D-myo-inositol 3-phosphate + CTP + H(+) = CDP-1L-myo-inositol + diphosphate</text>
        <dbReference type="Rhea" id="RHEA:30647"/>
        <dbReference type="ChEBI" id="CHEBI:15378"/>
        <dbReference type="ChEBI" id="CHEBI:33019"/>
        <dbReference type="ChEBI" id="CHEBI:37563"/>
        <dbReference type="ChEBI" id="CHEBI:58401"/>
        <dbReference type="ChEBI" id="CHEBI:62573"/>
        <dbReference type="EC" id="2.7.7.74"/>
    </reaction>
</comment>
<dbReference type="SUPFAM" id="SSF53448">
    <property type="entry name" value="Nucleotide-diphospho-sugar transferases"/>
    <property type="match status" value="1"/>
</dbReference>
<dbReference type="AlphaFoldDB" id="A0A510HK06"/>
<dbReference type="GO" id="GO:0016779">
    <property type="term" value="F:nucleotidyltransferase activity"/>
    <property type="evidence" value="ECO:0007669"/>
    <property type="project" value="UniProtKB-KW"/>
</dbReference>
<evidence type="ECO:0000256" key="4">
    <source>
        <dbReference type="ARBA" id="ARBA00012504"/>
    </source>
</evidence>
<dbReference type="GO" id="GO:0008654">
    <property type="term" value="P:phospholipid biosynthetic process"/>
    <property type="evidence" value="ECO:0007669"/>
    <property type="project" value="InterPro"/>
</dbReference>
<dbReference type="InterPro" id="IPR029044">
    <property type="entry name" value="Nucleotide-diphossugar_trans"/>
</dbReference>
<feature type="domain" description="MobA-like NTP transferase" evidence="11">
    <location>
        <begin position="13"/>
        <end position="192"/>
    </location>
</feature>
<dbReference type="Gene3D" id="3.90.550.10">
    <property type="entry name" value="Spore Coat Polysaccharide Biosynthesis Protein SpsA, Chain A"/>
    <property type="match status" value="1"/>
</dbReference>
<evidence type="ECO:0000313" key="13">
    <source>
        <dbReference type="Proteomes" id="UP000318065"/>
    </source>
</evidence>
<dbReference type="Pfam" id="PF12804">
    <property type="entry name" value="NTP_transf_3"/>
    <property type="match status" value="1"/>
</dbReference>
<evidence type="ECO:0000256" key="1">
    <source>
        <dbReference type="ARBA" id="ARBA00000729"/>
    </source>
</evidence>
<evidence type="ECO:0000256" key="9">
    <source>
        <dbReference type="ARBA" id="ARBA00049235"/>
    </source>
</evidence>
<keyword evidence="8" id="KW-0548">Nucleotidyltransferase</keyword>
<evidence type="ECO:0000256" key="7">
    <source>
        <dbReference type="ARBA" id="ARBA00022679"/>
    </source>
</evidence>
<dbReference type="Gene3D" id="1.20.120.1760">
    <property type="match status" value="1"/>
</dbReference>